<dbReference type="InterPro" id="IPR001867">
    <property type="entry name" value="OmpR/PhoB-type_DNA-bd"/>
</dbReference>
<keyword evidence="9" id="KW-1185">Reference proteome</keyword>
<dbReference type="PANTHER" id="PTHR48111:SF1">
    <property type="entry name" value="TWO-COMPONENT RESPONSE REGULATOR ORR33"/>
    <property type="match status" value="1"/>
</dbReference>
<comment type="caution">
    <text evidence="8">The sequence shown here is derived from an EMBL/GenBank/DDBJ whole genome shotgun (WGS) entry which is preliminary data.</text>
</comment>
<dbReference type="InterPro" id="IPR016032">
    <property type="entry name" value="Sig_transdc_resp-reg_C-effctor"/>
</dbReference>
<feature type="DNA-binding region" description="OmpR/PhoB-type" evidence="6">
    <location>
        <begin position="148"/>
        <end position="247"/>
    </location>
</feature>
<dbReference type="CDD" id="cd00383">
    <property type="entry name" value="trans_reg_C"/>
    <property type="match status" value="1"/>
</dbReference>
<keyword evidence="4 6" id="KW-0238">DNA-binding</keyword>
<keyword evidence="3" id="KW-0805">Transcription regulation</keyword>
<dbReference type="Proteomes" id="UP001519288">
    <property type="component" value="Unassembled WGS sequence"/>
</dbReference>
<accession>A0ABS4JJI9</accession>
<keyword evidence="5" id="KW-0804">Transcription</keyword>
<reference evidence="8 9" key="1">
    <citation type="submission" date="2021-03" db="EMBL/GenBank/DDBJ databases">
        <title>Genomic Encyclopedia of Type Strains, Phase IV (KMG-IV): sequencing the most valuable type-strain genomes for metagenomic binning, comparative biology and taxonomic classification.</title>
        <authorList>
            <person name="Goeker M."/>
        </authorList>
    </citation>
    <scope>NUCLEOTIDE SEQUENCE [LARGE SCALE GENOMIC DNA]</scope>
    <source>
        <strain evidence="8 9">DSM 26806</strain>
    </source>
</reference>
<evidence type="ECO:0000256" key="2">
    <source>
        <dbReference type="ARBA" id="ARBA00023012"/>
    </source>
</evidence>
<keyword evidence="1" id="KW-0597">Phosphoprotein</keyword>
<evidence type="ECO:0000256" key="1">
    <source>
        <dbReference type="ARBA" id="ARBA00022553"/>
    </source>
</evidence>
<dbReference type="SMART" id="SM00862">
    <property type="entry name" value="Trans_reg_C"/>
    <property type="match status" value="1"/>
</dbReference>
<evidence type="ECO:0000256" key="6">
    <source>
        <dbReference type="PROSITE-ProRule" id="PRU01091"/>
    </source>
</evidence>
<evidence type="ECO:0000256" key="5">
    <source>
        <dbReference type="ARBA" id="ARBA00023163"/>
    </source>
</evidence>
<dbReference type="PROSITE" id="PS51755">
    <property type="entry name" value="OMPR_PHOB"/>
    <property type="match status" value="1"/>
</dbReference>
<dbReference type="EMBL" id="JAGGLD010000005">
    <property type="protein sequence ID" value="MBP2001878.1"/>
    <property type="molecule type" value="Genomic_DNA"/>
</dbReference>
<dbReference type="InterPro" id="IPR036388">
    <property type="entry name" value="WH-like_DNA-bd_sf"/>
</dbReference>
<feature type="domain" description="OmpR/PhoB-type" evidence="7">
    <location>
        <begin position="148"/>
        <end position="247"/>
    </location>
</feature>
<protein>
    <submittedName>
        <fullName evidence="8">Two-component system alkaline phosphatase synthesis response regulator PhoP</fullName>
    </submittedName>
</protein>
<dbReference type="Pfam" id="PF00486">
    <property type="entry name" value="Trans_reg_C"/>
    <property type="match status" value="1"/>
</dbReference>
<dbReference type="SUPFAM" id="SSF46894">
    <property type="entry name" value="C-terminal effector domain of the bipartite response regulators"/>
    <property type="match status" value="1"/>
</dbReference>
<organism evidence="8 9">
    <name type="scientific">Paenibacillus shirakamiensis</name>
    <dbReference type="NCBI Taxonomy" id="1265935"/>
    <lineage>
        <taxon>Bacteria</taxon>
        <taxon>Bacillati</taxon>
        <taxon>Bacillota</taxon>
        <taxon>Bacilli</taxon>
        <taxon>Bacillales</taxon>
        <taxon>Paenibacillaceae</taxon>
        <taxon>Paenibacillus</taxon>
    </lineage>
</organism>
<sequence>MSTEEITSIEQLDYCPVTQRVLLISAFPRGVHELVRDLSDGCFDVMVFHHLDQGLRNAQSADLLIFDMTSLRTTDEESTLQTLVQQEFSGVPTLFLIKESMLSELGDKLKQQELMVWPGRSQEVLYHVQRIIRNREQKAPSSLLLTGTSPAIYKDLWIDRKKMSVYRSGAKIELTKTEYDLLVKLLLSEGAVQTREDLLSDIWETSFLGGSNVVDVHIKSLRKKLGDRASEPSYITTVRGVGYRMAD</sequence>
<evidence type="ECO:0000259" key="7">
    <source>
        <dbReference type="PROSITE" id="PS51755"/>
    </source>
</evidence>
<evidence type="ECO:0000313" key="9">
    <source>
        <dbReference type="Proteomes" id="UP001519288"/>
    </source>
</evidence>
<gene>
    <name evidence="8" type="ORF">J2Z69_002934</name>
</gene>
<dbReference type="PANTHER" id="PTHR48111">
    <property type="entry name" value="REGULATOR OF RPOS"/>
    <property type="match status" value="1"/>
</dbReference>
<keyword evidence="2" id="KW-0902">Two-component regulatory system</keyword>
<evidence type="ECO:0000313" key="8">
    <source>
        <dbReference type="EMBL" id="MBP2001878.1"/>
    </source>
</evidence>
<name>A0ABS4JJI9_9BACL</name>
<dbReference type="Gene3D" id="1.10.10.10">
    <property type="entry name" value="Winged helix-like DNA-binding domain superfamily/Winged helix DNA-binding domain"/>
    <property type="match status" value="1"/>
</dbReference>
<evidence type="ECO:0000256" key="3">
    <source>
        <dbReference type="ARBA" id="ARBA00023015"/>
    </source>
</evidence>
<proteinExistence type="predicted"/>
<dbReference type="RefSeq" id="WP_342591598.1">
    <property type="nucleotide sequence ID" value="NZ_JAGGLD010000005.1"/>
</dbReference>
<dbReference type="InterPro" id="IPR039420">
    <property type="entry name" value="WalR-like"/>
</dbReference>
<evidence type="ECO:0000256" key="4">
    <source>
        <dbReference type="ARBA" id="ARBA00023125"/>
    </source>
</evidence>